<sequence length="318" mass="35546">MPAFCTAHAPLCCGYEISACSHPRSHPGNTAVELLTRIQNIITGQGDNQVIVASFPVTDGMTVNDYVTECSEVLKARVSTYMTTLINVLGGIGMLVKNEESWVSLSVFAYDEEFLYDSPYLPMAVKRRTRVISDVNDVFPTLDNQISTLFSAGQSACAKGFDIFVPYFFALIESVLHILPASNYSVISNGPLFSTVETQLLQCNDEFLLFCCVVPRCLGGYPTLFPLDHITRGHRDPVTSGVLYLKMFSTRFPIFSRFLGYLANDPPYCSDQRYDFVIMDPTAINWQRPEPPTSFLKSVIKHEFIAVCANDQIQYLFP</sequence>
<proteinExistence type="predicted"/>
<keyword evidence="2" id="KW-1185">Reference proteome</keyword>
<dbReference type="Proteomes" id="UP000046395">
    <property type="component" value="Unassembled WGS sequence"/>
</dbReference>
<protein>
    <submittedName>
        <fullName evidence="3">RdRp catalytic domain-containing protein</fullName>
    </submittedName>
</protein>
<evidence type="ECO:0000313" key="3">
    <source>
        <dbReference type="WBParaSite" id="TMUE_3000012094.1"/>
    </source>
</evidence>
<dbReference type="GO" id="GO:0004482">
    <property type="term" value="F:mRNA 5'-cap (guanine-N7-)-methyltransferase activity"/>
    <property type="evidence" value="ECO:0007669"/>
    <property type="project" value="InterPro"/>
</dbReference>
<name>A0A5S6QYB7_TRIMR</name>
<dbReference type="GO" id="GO:0005524">
    <property type="term" value="F:ATP binding"/>
    <property type="evidence" value="ECO:0007669"/>
    <property type="project" value="InterPro"/>
</dbReference>
<dbReference type="WBParaSite" id="TMUE_3000012094.1">
    <property type="protein sequence ID" value="TMUE_3000012094.1"/>
    <property type="gene ID" value="WBGene00293919"/>
</dbReference>
<reference evidence="3" key="1">
    <citation type="submission" date="2019-12" db="UniProtKB">
        <authorList>
            <consortium name="WormBaseParasite"/>
        </authorList>
    </citation>
    <scope>IDENTIFICATION</scope>
</reference>
<dbReference type="InterPro" id="IPR014023">
    <property type="entry name" value="Mononeg_RNA_pol_cat"/>
</dbReference>
<dbReference type="AlphaFoldDB" id="A0A5S6QYB7"/>
<organism evidence="2 3">
    <name type="scientific">Trichuris muris</name>
    <name type="common">Mouse whipworm</name>
    <dbReference type="NCBI Taxonomy" id="70415"/>
    <lineage>
        <taxon>Eukaryota</taxon>
        <taxon>Metazoa</taxon>
        <taxon>Ecdysozoa</taxon>
        <taxon>Nematoda</taxon>
        <taxon>Enoplea</taxon>
        <taxon>Dorylaimia</taxon>
        <taxon>Trichinellida</taxon>
        <taxon>Trichuridae</taxon>
        <taxon>Trichuris</taxon>
    </lineage>
</organism>
<accession>A0A5S6QYB7</accession>
<feature type="domain" description="RdRp catalytic" evidence="1">
    <location>
        <begin position="36"/>
        <end position="317"/>
    </location>
</feature>
<dbReference type="GO" id="GO:0003968">
    <property type="term" value="F:RNA-directed RNA polymerase activity"/>
    <property type="evidence" value="ECO:0007669"/>
    <property type="project" value="InterPro"/>
</dbReference>
<evidence type="ECO:0000259" key="1">
    <source>
        <dbReference type="Pfam" id="PF00946"/>
    </source>
</evidence>
<evidence type="ECO:0000313" key="2">
    <source>
        <dbReference type="Proteomes" id="UP000046395"/>
    </source>
</evidence>
<dbReference type="Pfam" id="PF00946">
    <property type="entry name" value="Mononeg_RNA_pol"/>
    <property type="match status" value="1"/>
</dbReference>